<name>A0A2R6A6U5_9ARCH</name>
<dbReference type="InterPro" id="IPR004154">
    <property type="entry name" value="Anticodon-bd"/>
</dbReference>
<dbReference type="SUPFAM" id="SSF52954">
    <property type="entry name" value="Class II aaRS ABD-related"/>
    <property type="match status" value="1"/>
</dbReference>
<evidence type="ECO:0000313" key="2">
    <source>
        <dbReference type="EMBL" id="PSN82126.1"/>
    </source>
</evidence>
<dbReference type="Gene3D" id="3.40.50.800">
    <property type="entry name" value="Anticodon-binding domain"/>
    <property type="match status" value="1"/>
</dbReference>
<reference evidence="2 3" key="1">
    <citation type="submission" date="2017-04" db="EMBL/GenBank/DDBJ databases">
        <title>Novel microbial lineages endemic to geothermal iron-oxide mats fill important gaps in the evolutionary history of Archaea.</title>
        <authorList>
            <person name="Jay Z.J."/>
            <person name="Beam J.P."/>
            <person name="Dlakic M."/>
            <person name="Rusch D.B."/>
            <person name="Kozubal M.A."/>
            <person name="Inskeep W.P."/>
        </authorList>
    </citation>
    <scope>NUCLEOTIDE SEQUENCE [LARGE SCALE GENOMIC DNA]</scope>
    <source>
        <strain evidence="2">OSP_D</strain>
    </source>
</reference>
<evidence type="ECO:0000259" key="1">
    <source>
        <dbReference type="Pfam" id="PF03129"/>
    </source>
</evidence>
<dbReference type="Pfam" id="PF03129">
    <property type="entry name" value="HGTP_anticodon"/>
    <property type="match status" value="1"/>
</dbReference>
<dbReference type="AlphaFoldDB" id="A0A2R6A6U5"/>
<dbReference type="InterPro" id="IPR036621">
    <property type="entry name" value="Anticodon-bd_dom_sf"/>
</dbReference>
<organism evidence="2 3">
    <name type="scientific">Candidatus Marsarchaeota G2 archaeon OSP_D</name>
    <dbReference type="NCBI Taxonomy" id="1978157"/>
    <lineage>
        <taxon>Archaea</taxon>
        <taxon>Candidatus Marsarchaeota</taxon>
        <taxon>Candidatus Marsarchaeota group 2</taxon>
    </lineage>
</organism>
<gene>
    <name evidence="2" type="ORF">B9Q03_14575</name>
</gene>
<dbReference type="EMBL" id="NEXE01000386">
    <property type="protein sequence ID" value="PSN82126.1"/>
    <property type="molecule type" value="Genomic_DNA"/>
</dbReference>
<dbReference type="Proteomes" id="UP000240322">
    <property type="component" value="Unassembled WGS sequence"/>
</dbReference>
<accession>A0A2R6A6U5</accession>
<comment type="caution">
    <text evidence="2">The sequence shown here is derived from an EMBL/GenBank/DDBJ whole genome shotgun (WGS) entry which is preliminary data.</text>
</comment>
<sequence>MAEYTIKDWPLRRQLSFAGAGSYTHALIVGKKEVSTGVYTLKELKSGLQVEKSLQEILDMLTPP</sequence>
<proteinExistence type="predicted"/>
<evidence type="ECO:0000313" key="3">
    <source>
        <dbReference type="Proteomes" id="UP000240322"/>
    </source>
</evidence>
<protein>
    <recommendedName>
        <fullName evidence="1">Anticodon-binding domain-containing protein</fullName>
    </recommendedName>
</protein>
<feature type="domain" description="Anticodon-binding" evidence="1">
    <location>
        <begin position="18"/>
        <end position="61"/>
    </location>
</feature>